<evidence type="ECO:0000259" key="1">
    <source>
        <dbReference type="PROSITE" id="PS50404"/>
    </source>
</evidence>
<feature type="domain" description="GST N-terminal" evidence="1">
    <location>
        <begin position="3"/>
        <end position="87"/>
    </location>
</feature>
<accession>A0ABP9AHZ5</accession>
<dbReference type="PANTHER" id="PTHR42673:SF4">
    <property type="entry name" value="MALEYLACETOACETATE ISOMERASE"/>
    <property type="match status" value="1"/>
</dbReference>
<dbReference type="InterPro" id="IPR040079">
    <property type="entry name" value="Glutathione_S-Trfase"/>
</dbReference>
<evidence type="ECO:0000313" key="2">
    <source>
        <dbReference type="EMBL" id="GAA4781461.1"/>
    </source>
</evidence>
<dbReference type="Gene3D" id="1.20.1050.10">
    <property type="match status" value="1"/>
</dbReference>
<reference evidence="3" key="1">
    <citation type="journal article" date="2019" name="Int. J. Syst. Evol. Microbiol.">
        <title>The Global Catalogue of Microorganisms (GCM) 10K type strain sequencing project: providing services to taxonomists for standard genome sequencing and annotation.</title>
        <authorList>
            <consortium name="The Broad Institute Genomics Platform"/>
            <consortium name="The Broad Institute Genome Sequencing Center for Infectious Disease"/>
            <person name="Wu L."/>
            <person name="Ma J."/>
        </authorList>
    </citation>
    <scope>NUCLEOTIDE SEQUENCE [LARGE SCALE GENOMIC DNA]</scope>
    <source>
        <strain evidence="3">JCM 18204</strain>
    </source>
</reference>
<proteinExistence type="predicted"/>
<dbReference type="PROSITE" id="PS50404">
    <property type="entry name" value="GST_NTER"/>
    <property type="match status" value="1"/>
</dbReference>
<dbReference type="InterPro" id="IPR036249">
    <property type="entry name" value="Thioredoxin-like_sf"/>
</dbReference>
<keyword evidence="3" id="KW-1185">Reference proteome</keyword>
<dbReference type="CDD" id="cd03043">
    <property type="entry name" value="GST_N_1"/>
    <property type="match status" value="1"/>
</dbReference>
<dbReference type="EMBL" id="BAABJE010000001">
    <property type="protein sequence ID" value="GAA4781461.1"/>
    <property type="molecule type" value="Genomic_DNA"/>
</dbReference>
<organism evidence="2 3">
    <name type="scientific">Lysobacter hankyongensis</name>
    <dbReference type="NCBI Taxonomy" id="1176535"/>
    <lineage>
        <taxon>Bacteria</taxon>
        <taxon>Pseudomonadati</taxon>
        <taxon>Pseudomonadota</taxon>
        <taxon>Gammaproteobacteria</taxon>
        <taxon>Lysobacterales</taxon>
        <taxon>Lysobacteraceae</taxon>
        <taxon>Lysobacter</taxon>
    </lineage>
</organism>
<dbReference type="SUPFAM" id="SSF47616">
    <property type="entry name" value="GST C-terminal domain-like"/>
    <property type="match status" value="1"/>
</dbReference>
<dbReference type="SUPFAM" id="SSF52833">
    <property type="entry name" value="Thioredoxin-like"/>
    <property type="match status" value="1"/>
</dbReference>
<dbReference type="InterPro" id="IPR004045">
    <property type="entry name" value="Glutathione_S-Trfase_N"/>
</dbReference>
<sequence length="220" mass="24685">MSNVLFIGYKNYSSWSLRPWLVLRWGGIPFEERVLRLDQPGYGRQEIAEVKAVSPNGTVPALDADGTTIWDSLAIAEWAAEQVAPGVLWPEDSALRAQARSATCEMHAGFAAVRRDLSMNLHRRLDAQPDWPDDTRRALARIDELWRGLRERHGHLGPWLFGRRSIADAFFTPVATRLRTYAVPVSAIATAYRDTLLSDPDFVAWEADAVPDSWDASAIQ</sequence>
<protein>
    <submittedName>
        <fullName evidence="2">Glutathione S-transferase family protein</fullName>
    </submittedName>
</protein>
<dbReference type="RefSeq" id="WP_345301433.1">
    <property type="nucleotide sequence ID" value="NZ_BAABJE010000001.1"/>
</dbReference>
<evidence type="ECO:0000313" key="3">
    <source>
        <dbReference type="Proteomes" id="UP001499959"/>
    </source>
</evidence>
<comment type="caution">
    <text evidence="2">The sequence shown here is derived from an EMBL/GenBank/DDBJ whole genome shotgun (WGS) entry which is preliminary data.</text>
</comment>
<dbReference type="Gene3D" id="3.40.30.10">
    <property type="entry name" value="Glutaredoxin"/>
    <property type="match status" value="1"/>
</dbReference>
<dbReference type="Proteomes" id="UP001499959">
    <property type="component" value="Unassembled WGS sequence"/>
</dbReference>
<gene>
    <name evidence="2" type="ORF">GCM10023307_02260</name>
</gene>
<dbReference type="Pfam" id="PF13409">
    <property type="entry name" value="GST_N_2"/>
    <property type="match status" value="1"/>
</dbReference>
<dbReference type="PANTHER" id="PTHR42673">
    <property type="entry name" value="MALEYLACETOACETATE ISOMERASE"/>
    <property type="match status" value="1"/>
</dbReference>
<name>A0ABP9AHZ5_9GAMM</name>
<dbReference type="CDD" id="cd03194">
    <property type="entry name" value="GST_C_3"/>
    <property type="match status" value="1"/>
</dbReference>
<dbReference type="InterPro" id="IPR036282">
    <property type="entry name" value="Glutathione-S-Trfase_C_sf"/>
</dbReference>
<dbReference type="SFLD" id="SFLDS00019">
    <property type="entry name" value="Glutathione_Transferase_(cytos"/>
    <property type="match status" value="1"/>
</dbReference>